<accession>A0A5A7QPV7</accession>
<dbReference type="Proteomes" id="UP000325081">
    <property type="component" value="Unassembled WGS sequence"/>
</dbReference>
<dbReference type="AlphaFoldDB" id="A0A5A7QPV7"/>
<feature type="region of interest" description="Disordered" evidence="1">
    <location>
        <begin position="62"/>
        <end position="82"/>
    </location>
</feature>
<dbReference type="OrthoDB" id="422156at2759"/>
<evidence type="ECO:0000256" key="1">
    <source>
        <dbReference type="SAM" id="MobiDB-lite"/>
    </source>
</evidence>
<organism evidence="2 3">
    <name type="scientific">Striga asiatica</name>
    <name type="common">Asiatic witchweed</name>
    <name type="synonym">Buchnera asiatica</name>
    <dbReference type="NCBI Taxonomy" id="4170"/>
    <lineage>
        <taxon>Eukaryota</taxon>
        <taxon>Viridiplantae</taxon>
        <taxon>Streptophyta</taxon>
        <taxon>Embryophyta</taxon>
        <taxon>Tracheophyta</taxon>
        <taxon>Spermatophyta</taxon>
        <taxon>Magnoliopsida</taxon>
        <taxon>eudicotyledons</taxon>
        <taxon>Gunneridae</taxon>
        <taxon>Pentapetalae</taxon>
        <taxon>asterids</taxon>
        <taxon>lamiids</taxon>
        <taxon>Lamiales</taxon>
        <taxon>Orobanchaceae</taxon>
        <taxon>Buchnereae</taxon>
        <taxon>Striga</taxon>
    </lineage>
</organism>
<proteinExistence type="predicted"/>
<dbReference type="EMBL" id="BKCP01007515">
    <property type="protein sequence ID" value="GER46457.1"/>
    <property type="molecule type" value="Genomic_DNA"/>
</dbReference>
<feature type="compositionally biased region" description="Low complexity" evidence="1">
    <location>
        <begin position="71"/>
        <end position="82"/>
    </location>
</feature>
<comment type="caution">
    <text evidence="2">The sequence shown here is derived from an EMBL/GenBank/DDBJ whole genome shotgun (WGS) entry which is preliminary data.</text>
</comment>
<name>A0A5A7QPV7_STRAF</name>
<evidence type="ECO:0000313" key="2">
    <source>
        <dbReference type="EMBL" id="GER46457.1"/>
    </source>
</evidence>
<keyword evidence="3" id="KW-1185">Reference proteome</keyword>
<evidence type="ECO:0000313" key="3">
    <source>
        <dbReference type="Proteomes" id="UP000325081"/>
    </source>
</evidence>
<protein>
    <submittedName>
        <fullName evidence="2">Type II and III secretion system protein</fullName>
    </submittedName>
</protein>
<reference evidence="3" key="1">
    <citation type="journal article" date="2019" name="Curr. Biol.">
        <title>Genome Sequence of Striga asiatica Provides Insight into the Evolution of Plant Parasitism.</title>
        <authorList>
            <person name="Yoshida S."/>
            <person name="Kim S."/>
            <person name="Wafula E.K."/>
            <person name="Tanskanen J."/>
            <person name="Kim Y.M."/>
            <person name="Honaas L."/>
            <person name="Yang Z."/>
            <person name="Spallek T."/>
            <person name="Conn C.E."/>
            <person name="Ichihashi Y."/>
            <person name="Cheong K."/>
            <person name="Cui S."/>
            <person name="Der J.P."/>
            <person name="Gundlach H."/>
            <person name="Jiao Y."/>
            <person name="Hori C."/>
            <person name="Ishida J.K."/>
            <person name="Kasahara H."/>
            <person name="Kiba T."/>
            <person name="Kim M.S."/>
            <person name="Koo N."/>
            <person name="Laohavisit A."/>
            <person name="Lee Y.H."/>
            <person name="Lumba S."/>
            <person name="McCourt P."/>
            <person name="Mortimer J.C."/>
            <person name="Mutuku J.M."/>
            <person name="Nomura T."/>
            <person name="Sasaki-Sekimoto Y."/>
            <person name="Seto Y."/>
            <person name="Wang Y."/>
            <person name="Wakatake T."/>
            <person name="Sakakibara H."/>
            <person name="Demura T."/>
            <person name="Yamaguchi S."/>
            <person name="Yoneyama K."/>
            <person name="Manabe R.I."/>
            <person name="Nelson D.C."/>
            <person name="Schulman A.H."/>
            <person name="Timko M.P."/>
            <person name="dePamphilis C.W."/>
            <person name="Choi D."/>
            <person name="Shirasu K."/>
        </authorList>
    </citation>
    <scope>NUCLEOTIDE SEQUENCE [LARGE SCALE GENOMIC DNA]</scope>
    <source>
        <strain evidence="3">cv. UVA1</strain>
    </source>
</reference>
<gene>
    <name evidence="2" type="ORF">STAS_23493</name>
</gene>
<sequence>MPHANSTRINTTGQKQMQHIDSMNHLHQRRHRNSIPPWVKRAPSFPYEDSLTSRSPSIFRASFRSSSQPDSCSASISGSSGSRIRPVEAKWFFYQILGVMLRVVT</sequence>